<dbReference type="Proteomes" id="UP000027920">
    <property type="component" value="Unassembled WGS sequence"/>
</dbReference>
<dbReference type="PANTHER" id="PTHR47706:SF6">
    <property type="entry name" value="NMRA-LIKE FAMILY PROTEIN (AFU_ORTHOLOGUE AFUA_6G00280)"/>
    <property type="match status" value="1"/>
</dbReference>
<accession>A0A072P4I9</accession>
<dbReference type="STRING" id="1182545.A0A072P4I9"/>
<dbReference type="EMBL" id="AMGV01000009">
    <property type="protein sequence ID" value="KEF54627.1"/>
    <property type="molecule type" value="Genomic_DNA"/>
</dbReference>
<dbReference type="Gene3D" id="3.40.50.720">
    <property type="entry name" value="NAD(P)-binding Rossmann-like Domain"/>
    <property type="match status" value="1"/>
</dbReference>
<dbReference type="InterPro" id="IPR045312">
    <property type="entry name" value="PCBER-like"/>
</dbReference>
<keyword evidence="1" id="KW-0521">NADP</keyword>
<sequence>MATSSTNSILVLGAGELGHEILTSLVNNRLFNTPSSPATISLLVRPTSLSNPSSSKVKQQNVYRSQGVRLVPGDIDNQDQLTLTELFRPHTTVIHAGGMNSPAGTITKITCAVLGAGVKLYMPWQHGVNYDAIGREGGEGLFSEQVDVRDILRGQNATDWVILSCGIFMSFLFEEFWGVVGKEVGDDDRERIKVTALNSWDDVITTTTAEDIGRCAAELILDPEAPRNQPVYIAGDTLTYGELADTIQKVTGKEVIKNVWPLDYLREESRKAPEDKLRKYRVVFSEGTGLSWPLEGTWSRTKGFDMERVAGWIKRNYL</sequence>
<dbReference type="InterPro" id="IPR051609">
    <property type="entry name" value="NmrA/Isoflavone_reductase-like"/>
</dbReference>
<protein>
    <recommendedName>
        <fullName evidence="3">NmrA-like domain-containing protein</fullName>
    </recommendedName>
</protein>
<dbReference type="GO" id="GO:0016491">
    <property type="term" value="F:oxidoreductase activity"/>
    <property type="evidence" value="ECO:0007669"/>
    <property type="project" value="UniProtKB-KW"/>
</dbReference>
<dbReference type="Pfam" id="PF05368">
    <property type="entry name" value="NmrA"/>
    <property type="match status" value="1"/>
</dbReference>
<dbReference type="VEuPathDB" id="FungiDB:A1O9_09069"/>
<evidence type="ECO:0000259" key="3">
    <source>
        <dbReference type="Pfam" id="PF05368"/>
    </source>
</evidence>
<reference evidence="4 5" key="1">
    <citation type="submission" date="2013-03" db="EMBL/GenBank/DDBJ databases">
        <title>The Genome Sequence of Exophiala aquamarina CBS 119918.</title>
        <authorList>
            <consortium name="The Broad Institute Genomics Platform"/>
            <person name="Cuomo C."/>
            <person name="de Hoog S."/>
            <person name="Gorbushina A."/>
            <person name="Walker B."/>
            <person name="Young S.K."/>
            <person name="Zeng Q."/>
            <person name="Gargeya S."/>
            <person name="Fitzgerald M."/>
            <person name="Haas B."/>
            <person name="Abouelleil A."/>
            <person name="Allen A.W."/>
            <person name="Alvarado L."/>
            <person name="Arachchi H.M."/>
            <person name="Berlin A.M."/>
            <person name="Chapman S.B."/>
            <person name="Gainer-Dewar J."/>
            <person name="Goldberg J."/>
            <person name="Griggs A."/>
            <person name="Gujja S."/>
            <person name="Hansen M."/>
            <person name="Howarth C."/>
            <person name="Imamovic A."/>
            <person name="Ireland A."/>
            <person name="Larimer J."/>
            <person name="McCowan C."/>
            <person name="Murphy C."/>
            <person name="Pearson M."/>
            <person name="Poon T.W."/>
            <person name="Priest M."/>
            <person name="Roberts A."/>
            <person name="Saif S."/>
            <person name="Shea T."/>
            <person name="Sisk P."/>
            <person name="Sykes S."/>
            <person name="Wortman J."/>
            <person name="Nusbaum C."/>
            <person name="Birren B."/>
        </authorList>
    </citation>
    <scope>NUCLEOTIDE SEQUENCE [LARGE SCALE GENOMIC DNA]</scope>
    <source>
        <strain evidence="4 5">CBS 119918</strain>
    </source>
</reference>
<dbReference type="OrthoDB" id="5283654at2759"/>
<organism evidence="4 5">
    <name type="scientific">Exophiala aquamarina CBS 119918</name>
    <dbReference type="NCBI Taxonomy" id="1182545"/>
    <lineage>
        <taxon>Eukaryota</taxon>
        <taxon>Fungi</taxon>
        <taxon>Dikarya</taxon>
        <taxon>Ascomycota</taxon>
        <taxon>Pezizomycotina</taxon>
        <taxon>Eurotiomycetes</taxon>
        <taxon>Chaetothyriomycetidae</taxon>
        <taxon>Chaetothyriales</taxon>
        <taxon>Herpotrichiellaceae</taxon>
        <taxon>Exophiala</taxon>
    </lineage>
</organism>
<dbReference type="SUPFAM" id="SSF51735">
    <property type="entry name" value="NAD(P)-binding Rossmann-fold domains"/>
    <property type="match status" value="1"/>
</dbReference>
<dbReference type="HOGENOM" id="CLU_059949_0_0_1"/>
<dbReference type="PANTHER" id="PTHR47706">
    <property type="entry name" value="NMRA-LIKE FAMILY PROTEIN"/>
    <property type="match status" value="1"/>
</dbReference>
<keyword evidence="5" id="KW-1185">Reference proteome</keyword>
<evidence type="ECO:0000256" key="2">
    <source>
        <dbReference type="ARBA" id="ARBA00023002"/>
    </source>
</evidence>
<evidence type="ECO:0000313" key="5">
    <source>
        <dbReference type="Proteomes" id="UP000027920"/>
    </source>
</evidence>
<gene>
    <name evidence="4" type="ORF">A1O9_09069</name>
</gene>
<name>A0A072P4I9_9EURO</name>
<dbReference type="AlphaFoldDB" id="A0A072P4I9"/>
<feature type="domain" description="NmrA-like" evidence="3">
    <location>
        <begin position="6"/>
        <end position="267"/>
    </location>
</feature>
<keyword evidence="2" id="KW-0560">Oxidoreductase</keyword>
<dbReference type="CDD" id="cd05259">
    <property type="entry name" value="PCBER_SDR_a"/>
    <property type="match status" value="1"/>
</dbReference>
<dbReference type="Gene3D" id="3.90.25.10">
    <property type="entry name" value="UDP-galactose 4-epimerase, domain 1"/>
    <property type="match status" value="1"/>
</dbReference>
<evidence type="ECO:0000256" key="1">
    <source>
        <dbReference type="ARBA" id="ARBA00022857"/>
    </source>
</evidence>
<dbReference type="InterPro" id="IPR036291">
    <property type="entry name" value="NAD(P)-bd_dom_sf"/>
</dbReference>
<evidence type="ECO:0000313" key="4">
    <source>
        <dbReference type="EMBL" id="KEF54627.1"/>
    </source>
</evidence>
<dbReference type="GeneID" id="25283979"/>
<comment type="caution">
    <text evidence="4">The sequence shown here is derived from an EMBL/GenBank/DDBJ whole genome shotgun (WGS) entry which is preliminary data.</text>
</comment>
<dbReference type="RefSeq" id="XP_013257217.1">
    <property type="nucleotide sequence ID" value="XM_013401763.1"/>
</dbReference>
<proteinExistence type="predicted"/>
<dbReference type="InterPro" id="IPR008030">
    <property type="entry name" value="NmrA-like"/>
</dbReference>